<proteinExistence type="inferred from homology"/>
<dbReference type="InterPro" id="IPR007197">
    <property type="entry name" value="rSAM"/>
</dbReference>
<dbReference type="NCBIfam" id="NF010321">
    <property type="entry name" value="PRK13758.1"/>
    <property type="match status" value="1"/>
</dbReference>
<sequence length="379" mass="44259">MGKVRGGIGMPPLSLLIKPASSGCNLKCTYCFYHSLSDNRNVKSYGIMRDEVLESMVKRVLNEANGHCSFAFQGGEPTLAGLEFFEKLMELQRKHNYKNLKIYNSLQTNGTLIDESWAKFLSENKFLVGLSMDGPKEIHNLNRKDCYGLDTFSKVERATELFKKYNVEFNILCVVTSNTARHVNKVYKYFKEKDFKFLQFINCLDPLYEEKGKYNYSLKPKDYTKFLKNLFDLWYEDFLNGNRVSIRYFDGLLETILLGKSSSCGMNGTCTCQFVVESDGSVYPCDFYVLDKWRLGNIQDMTMKELFETNKNHEFIKSSFKVYEECKRCKWFRLCKGGCRRCRDSKEDSALELNYYCQSYKEFFEYAFPRLINVAKTIK</sequence>
<dbReference type="InterPro" id="IPR023885">
    <property type="entry name" value="4Fe4S-binding_SPASM_dom"/>
</dbReference>
<dbReference type="SFLD" id="SFLDS00029">
    <property type="entry name" value="Radical_SAM"/>
    <property type="match status" value="1"/>
</dbReference>
<dbReference type="PROSITE" id="PS51918">
    <property type="entry name" value="RADICAL_SAM"/>
    <property type="match status" value="1"/>
</dbReference>
<dbReference type="GO" id="GO:0051539">
    <property type="term" value="F:4 iron, 4 sulfur cluster binding"/>
    <property type="evidence" value="ECO:0007669"/>
    <property type="project" value="UniProtKB-KW"/>
</dbReference>
<comment type="similarity">
    <text evidence="7">Belongs to the radical SAM superfamily. Anaerobic sulfatase-maturating enzyme family.</text>
</comment>
<keyword evidence="2" id="KW-0004">4Fe-4S</keyword>
<evidence type="ECO:0000259" key="8">
    <source>
        <dbReference type="PROSITE" id="PS51918"/>
    </source>
</evidence>
<keyword evidence="5" id="KW-0408">Iron</keyword>
<gene>
    <name evidence="9" type="ORF">NCTC10719_03360</name>
</gene>
<dbReference type="InterPro" id="IPR058240">
    <property type="entry name" value="rSAM_sf"/>
</dbReference>
<dbReference type="SFLD" id="SFLDG01386">
    <property type="entry name" value="main_SPASM_domain-containing"/>
    <property type="match status" value="1"/>
</dbReference>
<dbReference type="InterPro" id="IPR013785">
    <property type="entry name" value="Aldolase_TIM"/>
</dbReference>
<evidence type="ECO:0000256" key="3">
    <source>
        <dbReference type="ARBA" id="ARBA00022691"/>
    </source>
</evidence>
<dbReference type="Pfam" id="PF04055">
    <property type="entry name" value="Radical_SAM"/>
    <property type="match status" value="1"/>
</dbReference>
<dbReference type="EMBL" id="UAWG01000024">
    <property type="protein sequence ID" value="SQB61674.1"/>
    <property type="molecule type" value="Genomic_DNA"/>
</dbReference>
<evidence type="ECO:0000256" key="6">
    <source>
        <dbReference type="ARBA" id="ARBA00023014"/>
    </source>
</evidence>
<keyword evidence="4" id="KW-0479">Metal-binding</keyword>
<feature type="domain" description="Radical SAM core" evidence="8">
    <location>
        <begin position="9"/>
        <end position="236"/>
    </location>
</feature>
<dbReference type="EC" id="1.8.98.-" evidence="9"/>
<dbReference type="SUPFAM" id="SSF102114">
    <property type="entry name" value="Radical SAM enzymes"/>
    <property type="match status" value="1"/>
</dbReference>
<dbReference type="PANTHER" id="PTHR43273:SF3">
    <property type="entry name" value="ANAEROBIC SULFATASE-MATURATING ENZYME HOMOLOG ASLB-RELATED"/>
    <property type="match status" value="1"/>
</dbReference>
<keyword evidence="9" id="KW-0560">Oxidoreductase</keyword>
<protein>
    <submittedName>
        <fullName evidence="9">Anaerobic sulfatase-maturase</fullName>
        <ecNumber evidence="9">1.8.98.-</ecNumber>
    </submittedName>
</protein>
<evidence type="ECO:0000256" key="2">
    <source>
        <dbReference type="ARBA" id="ARBA00022485"/>
    </source>
</evidence>
<dbReference type="CDD" id="cd01335">
    <property type="entry name" value="Radical_SAM"/>
    <property type="match status" value="1"/>
</dbReference>
<dbReference type="InterPro" id="IPR047207">
    <property type="entry name" value="SPASM_anSME"/>
</dbReference>
<dbReference type="AlphaFoldDB" id="A0A2X2YC22"/>
<dbReference type="PANTHER" id="PTHR43273">
    <property type="entry name" value="ANAEROBIC SULFATASE-MATURATING ENZYME HOMOLOG ASLB-RELATED"/>
    <property type="match status" value="1"/>
</dbReference>
<dbReference type="CDD" id="cd21120">
    <property type="entry name" value="SPASM_anSME"/>
    <property type="match status" value="1"/>
</dbReference>
<organism evidence="9 10">
    <name type="scientific">Clostridium perfringens</name>
    <dbReference type="NCBI Taxonomy" id="1502"/>
    <lineage>
        <taxon>Bacteria</taxon>
        <taxon>Bacillati</taxon>
        <taxon>Bacillota</taxon>
        <taxon>Clostridia</taxon>
        <taxon>Eubacteriales</taxon>
        <taxon>Clostridiaceae</taxon>
        <taxon>Clostridium</taxon>
    </lineage>
</organism>
<dbReference type="Pfam" id="PF13186">
    <property type="entry name" value="SPASM"/>
    <property type="match status" value="1"/>
</dbReference>
<evidence type="ECO:0000256" key="5">
    <source>
        <dbReference type="ARBA" id="ARBA00023004"/>
    </source>
</evidence>
<evidence type="ECO:0000313" key="9">
    <source>
        <dbReference type="EMBL" id="SQB61674.1"/>
    </source>
</evidence>
<accession>A0A2X2YC22</accession>
<evidence type="ECO:0000256" key="4">
    <source>
        <dbReference type="ARBA" id="ARBA00022723"/>
    </source>
</evidence>
<keyword evidence="3" id="KW-0949">S-adenosyl-L-methionine</keyword>
<dbReference type="Gene3D" id="3.20.20.70">
    <property type="entry name" value="Aldolase class I"/>
    <property type="match status" value="1"/>
</dbReference>
<dbReference type="Proteomes" id="UP000249986">
    <property type="component" value="Unassembled WGS sequence"/>
</dbReference>
<dbReference type="SFLD" id="SFLDG01384">
    <property type="entry name" value="thioether_bond_formation_requi"/>
    <property type="match status" value="1"/>
</dbReference>
<dbReference type="GO" id="GO:0016491">
    <property type="term" value="F:oxidoreductase activity"/>
    <property type="evidence" value="ECO:0007669"/>
    <property type="project" value="UniProtKB-KW"/>
</dbReference>
<evidence type="ECO:0000256" key="1">
    <source>
        <dbReference type="ARBA" id="ARBA00001966"/>
    </source>
</evidence>
<comment type="cofactor">
    <cofactor evidence="1">
        <name>[4Fe-4S] cluster</name>
        <dbReference type="ChEBI" id="CHEBI:49883"/>
    </cofactor>
</comment>
<evidence type="ECO:0000256" key="7">
    <source>
        <dbReference type="ARBA" id="ARBA00023601"/>
    </source>
</evidence>
<dbReference type="InterPro" id="IPR034485">
    <property type="entry name" value="Anaerobic_Cys-type_sulfatase-m"/>
</dbReference>
<keyword evidence="6" id="KW-0411">Iron-sulfur</keyword>
<dbReference type="SFLD" id="SFLDG01072">
    <property type="entry name" value="dehydrogenase_like"/>
    <property type="match status" value="1"/>
</dbReference>
<dbReference type="InterPro" id="IPR023867">
    <property type="entry name" value="Sulphatase_maturase_rSAM"/>
</dbReference>
<dbReference type="GO" id="GO:0046872">
    <property type="term" value="F:metal ion binding"/>
    <property type="evidence" value="ECO:0007669"/>
    <property type="project" value="UniProtKB-KW"/>
</dbReference>
<dbReference type="NCBIfam" id="TIGR03942">
    <property type="entry name" value="sulfatase_rSAM"/>
    <property type="match status" value="1"/>
</dbReference>
<dbReference type="SFLD" id="SFLDG01067">
    <property type="entry name" value="SPASM/twitch_domain_containing"/>
    <property type="match status" value="1"/>
</dbReference>
<reference evidence="9 10" key="1">
    <citation type="submission" date="2018-06" db="EMBL/GenBank/DDBJ databases">
        <authorList>
            <consortium name="Pathogen Informatics"/>
            <person name="Doyle S."/>
        </authorList>
    </citation>
    <scope>NUCLEOTIDE SEQUENCE [LARGE SCALE GENOMIC DNA]</scope>
    <source>
        <strain evidence="9 10">NCTC10719</strain>
    </source>
</reference>
<dbReference type="NCBIfam" id="TIGR04085">
    <property type="entry name" value="rSAM_more_4Fe4S"/>
    <property type="match status" value="1"/>
</dbReference>
<dbReference type="SFLD" id="SFLDF00289">
    <property type="entry name" value="anaerobic_Cys-type_sulfatase-m"/>
    <property type="match status" value="1"/>
</dbReference>
<name>A0A2X2YC22_CLOPF</name>
<evidence type="ECO:0000313" key="10">
    <source>
        <dbReference type="Proteomes" id="UP000249986"/>
    </source>
</evidence>